<organism evidence="3 4">
    <name type="scientific">Paraconexibacter algicola</name>
    <dbReference type="NCBI Taxonomy" id="2133960"/>
    <lineage>
        <taxon>Bacteria</taxon>
        <taxon>Bacillati</taxon>
        <taxon>Actinomycetota</taxon>
        <taxon>Thermoleophilia</taxon>
        <taxon>Solirubrobacterales</taxon>
        <taxon>Paraconexibacteraceae</taxon>
        <taxon>Paraconexibacter</taxon>
    </lineage>
</organism>
<dbReference type="AlphaFoldDB" id="A0A2T4UM17"/>
<feature type="domain" description="DUF305" evidence="2">
    <location>
        <begin position="51"/>
        <end position="190"/>
    </location>
</feature>
<evidence type="ECO:0000313" key="3">
    <source>
        <dbReference type="EMBL" id="PTL60290.1"/>
    </source>
</evidence>
<protein>
    <recommendedName>
        <fullName evidence="2">DUF305 domain-containing protein</fullName>
    </recommendedName>
</protein>
<dbReference type="Gene3D" id="1.20.1260.10">
    <property type="match status" value="1"/>
</dbReference>
<name>A0A2T4UM17_9ACTN</name>
<dbReference type="EMBL" id="PYYB01000001">
    <property type="protein sequence ID" value="PTL60290.1"/>
    <property type="molecule type" value="Genomic_DNA"/>
</dbReference>
<dbReference type="Pfam" id="PF03713">
    <property type="entry name" value="DUF305"/>
    <property type="match status" value="1"/>
</dbReference>
<feature type="region of interest" description="Disordered" evidence="1">
    <location>
        <begin position="200"/>
        <end position="229"/>
    </location>
</feature>
<reference evidence="3 4" key="1">
    <citation type="submission" date="2018-03" db="EMBL/GenBank/DDBJ databases">
        <title>Aquarubrobacter algicola gen. nov., sp. nov., a novel actinobacterium isolated from shallow eutrophic lake during the end of cyanobacterial harmful algal blooms.</title>
        <authorList>
            <person name="Chun S.J."/>
        </authorList>
    </citation>
    <scope>NUCLEOTIDE SEQUENCE [LARGE SCALE GENOMIC DNA]</scope>
    <source>
        <strain evidence="3 4">Seoho-28</strain>
    </source>
</reference>
<comment type="caution">
    <text evidence="3">The sequence shown here is derived from an EMBL/GenBank/DDBJ whole genome shotgun (WGS) entry which is preliminary data.</text>
</comment>
<feature type="compositionally biased region" description="Gly residues" evidence="1">
    <location>
        <begin position="210"/>
        <end position="229"/>
    </location>
</feature>
<evidence type="ECO:0000256" key="1">
    <source>
        <dbReference type="SAM" id="MobiDB-lite"/>
    </source>
</evidence>
<accession>A0A2T4UM17</accession>
<dbReference type="Proteomes" id="UP000240739">
    <property type="component" value="Unassembled WGS sequence"/>
</dbReference>
<dbReference type="InterPro" id="IPR005183">
    <property type="entry name" value="DUF305_CopM-like"/>
</dbReference>
<evidence type="ECO:0000259" key="2">
    <source>
        <dbReference type="Pfam" id="PF03713"/>
    </source>
</evidence>
<dbReference type="PANTHER" id="PTHR36933">
    <property type="entry name" value="SLL0788 PROTEIN"/>
    <property type="match status" value="1"/>
</dbReference>
<keyword evidence="4" id="KW-1185">Reference proteome</keyword>
<dbReference type="InterPro" id="IPR012347">
    <property type="entry name" value="Ferritin-like"/>
</dbReference>
<dbReference type="PROSITE" id="PS51257">
    <property type="entry name" value="PROKAR_LIPOPROTEIN"/>
    <property type="match status" value="1"/>
</dbReference>
<gene>
    <name evidence="3" type="ORF">C7Y72_11895</name>
</gene>
<evidence type="ECO:0000313" key="4">
    <source>
        <dbReference type="Proteomes" id="UP000240739"/>
    </source>
</evidence>
<proteinExistence type="predicted"/>
<dbReference type="PANTHER" id="PTHR36933:SF1">
    <property type="entry name" value="SLL0788 PROTEIN"/>
    <property type="match status" value="1"/>
</dbReference>
<sequence>MNRRFPMQSTFRRRRPLMLVFAIVAIFGALVVSGCGSDDEPTSSSSGNAVDLAFVQEMVTHHNSAVAMATVAQERTTRKEIKRLADDIVESQTAEIKQMQGIAKRLEADGVKAGELGVPEAMMGMSGDETMLEMADPFDREFIDMMVPHHQGAIVMARAVLKNGESAEVKELAQAIVTAQSREIGEMNSWRTTWYGAASPAGGVPEDTGETGGSMKDGGTEGSSGGHSM</sequence>